<proteinExistence type="predicted"/>
<keyword evidence="1" id="KW-0812">Transmembrane</keyword>
<organism evidence="2 3">
    <name type="scientific">Bifidobacterium miconis</name>
    <dbReference type="NCBI Taxonomy" id="2834435"/>
    <lineage>
        <taxon>Bacteria</taxon>
        <taxon>Bacillati</taxon>
        <taxon>Actinomycetota</taxon>
        <taxon>Actinomycetes</taxon>
        <taxon>Bifidobacteriales</taxon>
        <taxon>Bifidobacteriaceae</taxon>
        <taxon>Bifidobacterium</taxon>
    </lineage>
</organism>
<feature type="transmembrane region" description="Helical" evidence="1">
    <location>
        <begin position="572"/>
        <end position="592"/>
    </location>
</feature>
<feature type="transmembrane region" description="Helical" evidence="1">
    <location>
        <begin position="248"/>
        <end position="277"/>
    </location>
</feature>
<comment type="caution">
    <text evidence="2">The sequence shown here is derived from an EMBL/GenBank/DDBJ whole genome shotgun (WGS) entry which is preliminary data.</text>
</comment>
<protein>
    <recommendedName>
        <fullName evidence="4">ABC transporter permease</fullName>
    </recommendedName>
</protein>
<evidence type="ECO:0000313" key="2">
    <source>
        <dbReference type="EMBL" id="MBW3092577.1"/>
    </source>
</evidence>
<feature type="transmembrane region" description="Helical" evidence="1">
    <location>
        <begin position="626"/>
        <end position="644"/>
    </location>
</feature>
<feature type="transmembrane region" description="Helical" evidence="1">
    <location>
        <begin position="173"/>
        <end position="194"/>
    </location>
</feature>
<feature type="transmembrane region" description="Helical" evidence="1">
    <location>
        <begin position="664"/>
        <end position="683"/>
    </location>
</feature>
<evidence type="ECO:0008006" key="4">
    <source>
        <dbReference type="Google" id="ProtNLM"/>
    </source>
</evidence>
<reference evidence="2 3" key="1">
    <citation type="submission" date="2021-05" db="EMBL/GenBank/DDBJ databases">
        <title>Phylogenetic classification of ten novel species belonging to the genus Bifidobacterium comprising B. colchicus sp. nov., B. abeli sp. nov., B. bicoloris sp. nov., B. guerezis sp. nov., B. rosaliae sp. nov., B. santillanensis sp. nov., B. argentati sp. nov., B. amazzoni sp. nov., B. pluviali sp. nov., and B. pinnaculum sp. nov.</title>
        <authorList>
            <person name="Lugli G.A."/>
            <person name="Ruiz Garcia L."/>
            <person name="Margolles A."/>
            <person name="Ventura M."/>
        </authorList>
    </citation>
    <scope>NUCLEOTIDE SEQUENCE [LARGE SCALE GENOMIC DNA]</scope>
    <source>
        <strain evidence="2 3">82T10</strain>
    </source>
</reference>
<dbReference type="Proteomes" id="UP000700815">
    <property type="component" value="Unassembled WGS sequence"/>
</dbReference>
<dbReference type="EMBL" id="JAHBBH010000014">
    <property type="protein sequence ID" value="MBW3092577.1"/>
    <property type="molecule type" value="Genomic_DNA"/>
</dbReference>
<name>A0ABS6WFE5_9BIFI</name>
<dbReference type="RefSeq" id="WP_219058645.1">
    <property type="nucleotide sequence ID" value="NZ_JAHBBH010000014.1"/>
</dbReference>
<keyword evidence="3" id="KW-1185">Reference proteome</keyword>
<keyword evidence="1" id="KW-1133">Transmembrane helix</keyword>
<evidence type="ECO:0000256" key="1">
    <source>
        <dbReference type="SAM" id="Phobius"/>
    </source>
</evidence>
<sequence>MMRGRTIQLAVLVAVLVAAVGSFVMLSGLDAVAPLGVRGTVQVSGSTPSAPSSSTIAGVERTAGDMGADIVKLVEDVKDPGGSRTLYVAVGNRSGEPVRWLADGYPGFTRSMTTTVSSFSRLSGQDPRGSYYVYGDPAATRAFAERFRTDGYEVDVKTDYTASYAQWLSNQPLGVSFAVTVLLCAMLAGMFALMNVKGYAVQRLQGNSDWSVIARDVRANIRQALAATLVVLLGFMGFLALYNHASHMGAALALAAGVFAVFLMVIVVAYLIGFMVASRSSLLAALKGRLPARLASGLVYCVRVPAVILAVWAVTYAGTAAGQALDQAEAQRAWATAGQASAIRLNPRLSSDEQDRYAAATGQWLISQERQGRMILAEEGYTLEQFSAVANQTGSPMDGAASLSGDVLVVNSNYLHAQTVQDASGRRITRVPNQGVLVVIPASKQDQRKRIENVVRAFIGSQGQMHGVATPRITVLTGKPGQSLFGYGQQNMPNQKTLFHDAVLVGVDSDTGIFSSDDYTAYASAGNAMLTDPDQALVSLREAGLQPFIYAVSSVSAKAAADFAKLQANLRIHLMNVLVAVAILIASAIAAAQTHVRGGAQRIFARYVHGWSFPATHRLAITMETMLALAPILYSVCQIIQSRLRTGIATGAQNVTDIYLLGGWQPAFIAAVTIVNMLIYLLATARYERILAANHSREE</sequence>
<keyword evidence="1" id="KW-0472">Membrane</keyword>
<accession>A0ABS6WFE5</accession>
<gene>
    <name evidence="2" type="ORF">KIH79_06375</name>
</gene>
<evidence type="ECO:0000313" key="3">
    <source>
        <dbReference type="Proteomes" id="UP000700815"/>
    </source>
</evidence>
<feature type="transmembrane region" description="Helical" evidence="1">
    <location>
        <begin position="298"/>
        <end position="318"/>
    </location>
</feature>
<feature type="transmembrane region" description="Helical" evidence="1">
    <location>
        <begin position="224"/>
        <end position="242"/>
    </location>
</feature>